<dbReference type="Proteomes" id="UP000323946">
    <property type="component" value="Unassembled WGS sequence"/>
</dbReference>
<name>A0A5M7CC53_SACHI</name>
<evidence type="ECO:0000313" key="3">
    <source>
        <dbReference type="Proteomes" id="UP000323946"/>
    </source>
</evidence>
<reference evidence="2 3" key="1">
    <citation type="submission" date="2019-09" db="EMBL/GenBank/DDBJ databases">
        <title>Draft genome sequence of the thermophilic Saccharopolyspora hirsuta VKM Ac-666T.</title>
        <authorList>
            <person name="Lobastova T.G."/>
            <person name="Fokina V."/>
            <person name="Bragin E.Y."/>
            <person name="Shtratnikova V.Y."/>
            <person name="Starodumova I.P."/>
            <person name="Tarlachkov S.V."/>
            <person name="Donova M.V."/>
        </authorList>
    </citation>
    <scope>NUCLEOTIDE SEQUENCE [LARGE SCALE GENOMIC DNA]</scope>
    <source>
        <strain evidence="2 3">VKM Ac-666</strain>
    </source>
</reference>
<evidence type="ECO:0000313" key="2">
    <source>
        <dbReference type="EMBL" id="KAA5837291.1"/>
    </source>
</evidence>
<sequence>MEPSPVVRRRRLAQDLRNLRNDAGLTTQQVADAVGRAQSLVSRWEAGKRTPSHGDVIALAELFGIDRDRRDRLTGLARDARRKGWWETYVDVLPEWHERYLGLEAEASEVNTFEPDVIPGLLQTPDYARALTKATLLRSTPEEIERRVELRLQRQQRLSDTAPLKLWAIAGEASLYKKVGGTGVLKQQLEHLLKTAEWPNITFQVMPLEAGAQPATGGQVTILRYSDAADADVVYLESQHGGVYVEDLEAVSDYALMMEHLRAHAADPATTLELIHKRIGAL</sequence>
<evidence type="ECO:0000259" key="1">
    <source>
        <dbReference type="PROSITE" id="PS50943"/>
    </source>
</evidence>
<organism evidence="2 3">
    <name type="scientific">Saccharopolyspora hirsuta</name>
    <dbReference type="NCBI Taxonomy" id="1837"/>
    <lineage>
        <taxon>Bacteria</taxon>
        <taxon>Bacillati</taxon>
        <taxon>Actinomycetota</taxon>
        <taxon>Actinomycetes</taxon>
        <taxon>Pseudonocardiales</taxon>
        <taxon>Pseudonocardiaceae</taxon>
        <taxon>Saccharopolyspora</taxon>
    </lineage>
</organism>
<dbReference type="SUPFAM" id="SSF47413">
    <property type="entry name" value="lambda repressor-like DNA-binding domains"/>
    <property type="match status" value="1"/>
</dbReference>
<dbReference type="RefSeq" id="WP_150065454.1">
    <property type="nucleotide sequence ID" value="NZ_JBEPDJ010000018.1"/>
</dbReference>
<protein>
    <submittedName>
        <fullName evidence="2">Helix-turn-helix domain-containing protein</fullName>
    </submittedName>
</protein>
<proteinExistence type="predicted"/>
<dbReference type="CDD" id="cd00093">
    <property type="entry name" value="HTH_XRE"/>
    <property type="match status" value="1"/>
</dbReference>
<dbReference type="InterPro" id="IPR001387">
    <property type="entry name" value="Cro/C1-type_HTH"/>
</dbReference>
<accession>A0A5M7CC53</accession>
<dbReference type="GO" id="GO:0003677">
    <property type="term" value="F:DNA binding"/>
    <property type="evidence" value="ECO:0007669"/>
    <property type="project" value="InterPro"/>
</dbReference>
<dbReference type="Pfam" id="PF13560">
    <property type="entry name" value="HTH_31"/>
    <property type="match status" value="1"/>
</dbReference>
<dbReference type="Gene3D" id="1.10.260.40">
    <property type="entry name" value="lambda repressor-like DNA-binding domains"/>
    <property type="match status" value="1"/>
</dbReference>
<dbReference type="SMR" id="A0A5M7CC53"/>
<dbReference type="OrthoDB" id="4285266at2"/>
<dbReference type="Pfam" id="PF19054">
    <property type="entry name" value="DUF5753"/>
    <property type="match status" value="1"/>
</dbReference>
<dbReference type="EMBL" id="VWPH01000002">
    <property type="protein sequence ID" value="KAA5837291.1"/>
    <property type="molecule type" value="Genomic_DNA"/>
</dbReference>
<dbReference type="InterPro" id="IPR043917">
    <property type="entry name" value="DUF5753"/>
</dbReference>
<dbReference type="PROSITE" id="PS50943">
    <property type="entry name" value="HTH_CROC1"/>
    <property type="match status" value="1"/>
</dbReference>
<dbReference type="SMART" id="SM00530">
    <property type="entry name" value="HTH_XRE"/>
    <property type="match status" value="1"/>
</dbReference>
<dbReference type="AlphaFoldDB" id="A0A5M7CC53"/>
<gene>
    <name evidence="2" type="ORF">F1721_05715</name>
</gene>
<feature type="domain" description="HTH cro/C1-type" evidence="1">
    <location>
        <begin position="16"/>
        <end position="70"/>
    </location>
</feature>
<dbReference type="InterPro" id="IPR010982">
    <property type="entry name" value="Lambda_DNA-bd_dom_sf"/>
</dbReference>
<keyword evidence="3" id="KW-1185">Reference proteome</keyword>
<comment type="caution">
    <text evidence="2">The sequence shown here is derived from an EMBL/GenBank/DDBJ whole genome shotgun (WGS) entry which is preliminary data.</text>
</comment>